<comment type="caution">
    <text evidence="2">The sequence shown here is derived from an EMBL/GenBank/DDBJ whole genome shotgun (WGS) entry which is preliminary data.</text>
</comment>
<keyword evidence="3" id="KW-1185">Reference proteome</keyword>
<dbReference type="AlphaFoldDB" id="A0A4C1XUX3"/>
<dbReference type="Proteomes" id="UP000299102">
    <property type="component" value="Unassembled WGS sequence"/>
</dbReference>
<accession>A0A4C1XUX3</accession>
<evidence type="ECO:0000313" key="2">
    <source>
        <dbReference type="EMBL" id="GBP66017.1"/>
    </source>
</evidence>
<organism evidence="2 3">
    <name type="scientific">Eumeta variegata</name>
    <name type="common">Bagworm moth</name>
    <name type="synonym">Eumeta japonica</name>
    <dbReference type="NCBI Taxonomy" id="151549"/>
    <lineage>
        <taxon>Eukaryota</taxon>
        <taxon>Metazoa</taxon>
        <taxon>Ecdysozoa</taxon>
        <taxon>Arthropoda</taxon>
        <taxon>Hexapoda</taxon>
        <taxon>Insecta</taxon>
        <taxon>Pterygota</taxon>
        <taxon>Neoptera</taxon>
        <taxon>Endopterygota</taxon>
        <taxon>Lepidoptera</taxon>
        <taxon>Glossata</taxon>
        <taxon>Ditrysia</taxon>
        <taxon>Tineoidea</taxon>
        <taxon>Psychidae</taxon>
        <taxon>Oiketicinae</taxon>
        <taxon>Eumeta</taxon>
    </lineage>
</organism>
<evidence type="ECO:0000256" key="1">
    <source>
        <dbReference type="SAM" id="MobiDB-lite"/>
    </source>
</evidence>
<sequence>MIRTGFSKTNAPPLPPWRSARVRGVFTAFFSDTARRALADYVFRQARLQPEESRRSPPPTDARNSRGVASVLPTSWIGNSRAGSFMFSGRAGRSVRLPLKNVVELRITVNSGKRIETVNQIGLDSNTDNEIHVHADETAAGKLMSHKIGKVKAKQRPSG</sequence>
<protein>
    <submittedName>
        <fullName evidence="2">Uncharacterized protein</fullName>
    </submittedName>
</protein>
<feature type="region of interest" description="Disordered" evidence="1">
    <location>
        <begin position="49"/>
        <end position="68"/>
    </location>
</feature>
<dbReference type="EMBL" id="BGZK01000945">
    <property type="protein sequence ID" value="GBP66017.1"/>
    <property type="molecule type" value="Genomic_DNA"/>
</dbReference>
<reference evidence="2 3" key="1">
    <citation type="journal article" date="2019" name="Commun. Biol.">
        <title>The bagworm genome reveals a unique fibroin gene that provides high tensile strength.</title>
        <authorList>
            <person name="Kono N."/>
            <person name="Nakamura H."/>
            <person name="Ohtoshi R."/>
            <person name="Tomita M."/>
            <person name="Numata K."/>
            <person name="Arakawa K."/>
        </authorList>
    </citation>
    <scope>NUCLEOTIDE SEQUENCE [LARGE SCALE GENOMIC DNA]</scope>
</reference>
<evidence type="ECO:0000313" key="3">
    <source>
        <dbReference type="Proteomes" id="UP000299102"/>
    </source>
</evidence>
<proteinExistence type="predicted"/>
<gene>
    <name evidence="2" type="ORF">EVAR_47517_1</name>
</gene>
<name>A0A4C1XUX3_EUMVA</name>